<evidence type="ECO:0000256" key="5">
    <source>
        <dbReference type="ARBA" id="ARBA00022679"/>
    </source>
</evidence>
<evidence type="ECO:0000256" key="8">
    <source>
        <dbReference type="PROSITE-ProRule" id="PRU00259"/>
    </source>
</evidence>
<keyword evidence="5" id="KW-0808">Transferase</keyword>
<dbReference type="InterPro" id="IPR016024">
    <property type="entry name" value="ARM-type_fold"/>
</dbReference>
<keyword evidence="6" id="KW-0677">Repeat</keyword>
<evidence type="ECO:0000256" key="2">
    <source>
        <dbReference type="ARBA" id="ARBA00003861"/>
    </source>
</evidence>
<keyword evidence="12" id="KW-1185">Reference proteome</keyword>
<dbReference type="AlphaFoldDB" id="A0A2G5F2K7"/>
<dbReference type="SUPFAM" id="SSF48371">
    <property type="entry name" value="ARM repeat"/>
    <property type="match status" value="1"/>
</dbReference>
<dbReference type="SUPFAM" id="SSF57850">
    <property type="entry name" value="RING/U-box"/>
    <property type="match status" value="1"/>
</dbReference>
<proteinExistence type="predicted"/>
<evidence type="ECO:0000313" key="11">
    <source>
        <dbReference type="EMBL" id="PIA62248.1"/>
    </source>
</evidence>
<dbReference type="PANTHER" id="PTHR23315:SF339">
    <property type="entry name" value="U-BOX DOMAIN-CONTAINING PROTEIN 40"/>
    <property type="match status" value="1"/>
</dbReference>
<organism evidence="11 12">
    <name type="scientific">Aquilegia coerulea</name>
    <name type="common">Rocky mountain columbine</name>
    <dbReference type="NCBI Taxonomy" id="218851"/>
    <lineage>
        <taxon>Eukaryota</taxon>
        <taxon>Viridiplantae</taxon>
        <taxon>Streptophyta</taxon>
        <taxon>Embryophyta</taxon>
        <taxon>Tracheophyta</taxon>
        <taxon>Spermatophyta</taxon>
        <taxon>Magnoliopsida</taxon>
        <taxon>Ranunculales</taxon>
        <taxon>Ranunculaceae</taxon>
        <taxon>Thalictroideae</taxon>
        <taxon>Aquilegia</taxon>
    </lineage>
</organism>
<dbReference type="PROSITE" id="PS50176">
    <property type="entry name" value="ARM_REPEAT"/>
    <property type="match status" value="2"/>
</dbReference>
<comment type="function">
    <text evidence="2">Functions as an E3 ubiquitin ligase.</text>
</comment>
<name>A0A2G5F2K7_AQUCA</name>
<protein>
    <recommendedName>
        <fullName evidence="4">RING-type E3 ubiquitin transferase</fullName>
        <ecNumber evidence="4">2.3.2.27</ecNumber>
    </recommendedName>
</protein>
<evidence type="ECO:0000259" key="10">
    <source>
        <dbReference type="PROSITE" id="PS51698"/>
    </source>
</evidence>
<dbReference type="InterPro" id="IPR058678">
    <property type="entry name" value="ARM_PUB"/>
</dbReference>
<dbReference type="PANTHER" id="PTHR23315">
    <property type="entry name" value="U BOX DOMAIN-CONTAINING"/>
    <property type="match status" value="1"/>
</dbReference>
<gene>
    <name evidence="11" type="ORF">AQUCO_00200317v1</name>
</gene>
<sequence length="545" mass="59361">MGSGKRRWKISFHRTTTSTPTTSLNPEINKPPKEFICSISGSLMADPVIVTSGQTFERNCIHVCKNLGFLPILSDGSRPDFSSVIPNMAIKSTIFNWCDTNKLDRPIPISFEVAEKVVRSLMEVQDVKFEEKIEVTEKQLLEAVAENLPIMKLSHAATELNRRASHYYTSSEESVIAMTITPTTPLAAFSTRPACYSTCSSSSISSSEIVSDETLNPNSSSSSSSTSSSSEEEEELVVKLKSTQVFEQEEAVISLRKITRTKEELRVPLCTSRLLSAVRTHMISRYSAIQVNSVAALVNLSLEKVNKVKIVRSGIVPVLIDVLKGGFPEAQEHAAGALFSLALDDDNKMAIGVLGALPPLLHMLRSESERARNDSALALYHLSLVHSNRTKLVKLGSVPILLSLVKAGDLASRALLILCNLAACAEGRSVMLDANAVECFVGILRDDKSNSNSTRENCVVVLYSLSLGSLRFKGLAKEAGAVEVLMKMVEKGSERAKEKAEKLLLIMKGRNGGDEEIDWESVLNSGVVRTGYRLGDSECAKSTGF</sequence>
<comment type="pathway">
    <text evidence="3">Protein modification; protein ubiquitination.</text>
</comment>
<keyword evidence="7" id="KW-0833">Ubl conjugation pathway</keyword>
<dbReference type="InterPro" id="IPR011989">
    <property type="entry name" value="ARM-like"/>
</dbReference>
<dbReference type="UniPathway" id="UPA00143"/>
<feature type="repeat" description="ARM" evidence="8">
    <location>
        <begin position="314"/>
        <end position="351"/>
    </location>
</feature>
<evidence type="ECO:0000256" key="9">
    <source>
        <dbReference type="SAM" id="MobiDB-lite"/>
    </source>
</evidence>
<dbReference type="InterPro" id="IPR003613">
    <property type="entry name" value="Ubox_domain"/>
</dbReference>
<dbReference type="FunCoup" id="A0A2G5F2K7">
    <property type="interactions" value="658"/>
</dbReference>
<dbReference type="PROSITE" id="PS51698">
    <property type="entry name" value="U_BOX"/>
    <property type="match status" value="1"/>
</dbReference>
<dbReference type="GO" id="GO:0061630">
    <property type="term" value="F:ubiquitin protein ligase activity"/>
    <property type="evidence" value="ECO:0007669"/>
    <property type="project" value="UniProtKB-EC"/>
</dbReference>
<evidence type="ECO:0000313" key="12">
    <source>
        <dbReference type="Proteomes" id="UP000230069"/>
    </source>
</evidence>
<dbReference type="Gene3D" id="3.30.40.10">
    <property type="entry name" value="Zinc/RING finger domain, C3HC4 (zinc finger)"/>
    <property type="match status" value="1"/>
</dbReference>
<dbReference type="FunFam" id="1.25.10.10:FF:000578">
    <property type="entry name" value="RING-type E3 ubiquitin transferase"/>
    <property type="match status" value="1"/>
</dbReference>
<dbReference type="InParanoid" id="A0A2G5F2K7"/>
<dbReference type="OrthoDB" id="7537227at2759"/>
<dbReference type="STRING" id="218851.A0A2G5F2K7"/>
<accession>A0A2G5F2K7</accession>
<evidence type="ECO:0000256" key="3">
    <source>
        <dbReference type="ARBA" id="ARBA00004906"/>
    </source>
</evidence>
<evidence type="ECO:0000256" key="1">
    <source>
        <dbReference type="ARBA" id="ARBA00000900"/>
    </source>
</evidence>
<dbReference type="Gene3D" id="1.25.10.10">
    <property type="entry name" value="Leucine-rich Repeat Variant"/>
    <property type="match status" value="1"/>
</dbReference>
<dbReference type="SMART" id="SM00185">
    <property type="entry name" value="ARM"/>
    <property type="match status" value="4"/>
</dbReference>
<feature type="domain" description="U-box" evidence="10">
    <location>
        <begin position="30"/>
        <end position="104"/>
    </location>
</feature>
<dbReference type="SMART" id="SM00504">
    <property type="entry name" value="Ubox"/>
    <property type="match status" value="1"/>
</dbReference>
<comment type="catalytic activity">
    <reaction evidence="1">
        <text>S-ubiquitinyl-[E2 ubiquitin-conjugating enzyme]-L-cysteine + [acceptor protein]-L-lysine = [E2 ubiquitin-conjugating enzyme]-L-cysteine + N(6)-ubiquitinyl-[acceptor protein]-L-lysine.</text>
        <dbReference type="EC" id="2.3.2.27"/>
    </reaction>
</comment>
<feature type="compositionally biased region" description="Low complexity" evidence="9">
    <location>
        <begin position="219"/>
        <end position="229"/>
    </location>
</feature>
<dbReference type="Pfam" id="PF25598">
    <property type="entry name" value="ARM_PUB"/>
    <property type="match status" value="1"/>
</dbReference>
<dbReference type="EMBL" id="KZ305019">
    <property type="protein sequence ID" value="PIA62248.1"/>
    <property type="molecule type" value="Genomic_DNA"/>
</dbReference>
<dbReference type="EC" id="2.3.2.27" evidence="4"/>
<dbReference type="Pfam" id="PF04564">
    <property type="entry name" value="U-box"/>
    <property type="match status" value="1"/>
</dbReference>
<dbReference type="GO" id="GO:0016567">
    <property type="term" value="P:protein ubiquitination"/>
    <property type="evidence" value="ECO:0007669"/>
    <property type="project" value="UniProtKB-UniPathway"/>
</dbReference>
<evidence type="ECO:0000256" key="4">
    <source>
        <dbReference type="ARBA" id="ARBA00012483"/>
    </source>
</evidence>
<dbReference type="InterPro" id="IPR000225">
    <property type="entry name" value="Armadillo"/>
</dbReference>
<dbReference type="InterPro" id="IPR013083">
    <property type="entry name" value="Znf_RING/FYVE/PHD"/>
</dbReference>
<feature type="region of interest" description="Disordered" evidence="9">
    <location>
        <begin position="210"/>
        <end position="234"/>
    </location>
</feature>
<dbReference type="Proteomes" id="UP000230069">
    <property type="component" value="Unassembled WGS sequence"/>
</dbReference>
<evidence type="ECO:0000256" key="6">
    <source>
        <dbReference type="ARBA" id="ARBA00022737"/>
    </source>
</evidence>
<feature type="repeat" description="ARM" evidence="8">
    <location>
        <begin position="355"/>
        <end position="397"/>
    </location>
</feature>
<reference evidence="11 12" key="1">
    <citation type="submission" date="2017-09" db="EMBL/GenBank/DDBJ databases">
        <title>WGS assembly of Aquilegia coerulea Goldsmith.</title>
        <authorList>
            <person name="Hodges S."/>
            <person name="Kramer E."/>
            <person name="Nordborg M."/>
            <person name="Tomkins J."/>
            <person name="Borevitz J."/>
            <person name="Derieg N."/>
            <person name="Yan J."/>
            <person name="Mihaltcheva S."/>
            <person name="Hayes R.D."/>
            <person name="Rokhsar D."/>
        </authorList>
    </citation>
    <scope>NUCLEOTIDE SEQUENCE [LARGE SCALE GENOMIC DNA]</scope>
    <source>
        <strain evidence="12">cv. Goldsmith</strain>
    </source>
</reference>
<evidence type="ECO:0000256" key="7">
    <source>
        <dbReference type="ARBA" id="ARBA00022786"/>
    </source>
</evidence>